<dbReference type="InterPro" id="IPR000801">
    <property type="entry name" value="Esterase-like"/>
</dbReference>
<dbReference type="SUPFAM" id="SSF53474">
    <property type="entry name" value="alpha/beta-Hydrolases"/>
    <property type="match status" value="1"/>
</dbReference>
<proteinExistence type="predicted"/>
<dbReference type="Pfam" id="PF00756">
    <property type="entry name" value="Esterase"/>
    <property type="match status" value="1"/>
</dbReference>
<evidence type="ECO:0000313" key="1">
    <source>
        <dbReference type="EMBL" id="MQM73172.1"/>
    </source>
</evidence>
<comment type="caution">
    <text evidence="1">The sequence shown here is derived from an EMBL/GenBank/DDBJ whole genome shotgun (WGS) entry which is preliminary data.</text>
</comment>
<protein>
    <submittedName>
        <fullName evidence="1">Esterase</fullName>
    </submittedName>
</protein>
<dbReference type="InterPro" id="IPR029058">
    <property type="entry name" value="AB_hydrolase_fold"/>
</dbReference>
<organism evidence="1 2">
    <name type="scientific">Candidatus Pseudoramibacter fermentans</name>
    <dbReference type="NCBI Taxonomy" id="2594427"/>
    <lineage>
        <taxon>Bacteria</taxon>
        <taxon>Bacillati</taxon>
        <taxon>Bacillota</taxon>
        <taxon>Clostridia</taxon>
        <taxon>Eubacteriales</taxon>
        <taxon>Eubacteriaceae</taxon>
        <taxon>Pseudoramibacter</taxon>
    </lineage>
</organism>
<keyword evidence="2" id="KW-1185">Reference proteome</keyword>
<accession>A0A6L5GSV3</accession>
<reference evidence="1" key="1">
    <citation type="journal article" date="2020" name="Appl. Environ. Microbiol.">
        <title>Medium-Chain Fatty Acid Synthesis by 'Candidatus Weimeria bifida' gen. nov., sp. nov., and 'Candidatus Pseudoramibacter fermentans' sp. nov.</title>
        <authorList>
            <person name="Scarborough M.J."/>
            <person name="Myers K.S."/>
            <person name="Donohue T.J."/>
            <person name="Noguera D.R."/>
        </authorList>
    </citation>
    <scope>NUCLEOTIDE SEQUENCE</scope>
    <source>
        <strain evidence="1">EUB1.1</strain>
    </source>
</reference>
<gene>
    <name evidence="1" type="ORF">FRC53_07165</name>
</gene>
<dbReference type="AlphaFoldDB" id="A0A6L5GSV3"/>
<dbReference type="Proteomes" id="UP000473648">
    <property type="component" value="Unassembled WGS sequence"/>
</dbReference>
<name>A0A6L5GSV3_9FIRM</name>
<sequence length="235" mass="25964">MEKAAFELAGKACELYTPDGDGREAELIFIQAVDDHDAEGFPAMLEIMNQQIEQPFVFADFYVGDWNADLTPWDAPPVFGKEGFGHGAADTLAFVSEMFIPEVRARAKLSETTPIVVGGYSLAGLFALWCAYQTDAFAAVMAASPSVWFPGWRDYSDAHAPKVPAIYLSLGDKEEKTRNQVMAQVGDNIRHQYDVLKQNASVESCTLAWHPGNHFKDNEKRCAAGYIWCAKALTK</sequence>
<dbReference type="EMBL" id="VOGB01000005">
    <property type="protein sequence ID" value="MQM73172.1"/>
    <property type="molecule type" value="Genomic_DNA"/>
</dbReference>
<dbReference type="Gene3D" id="3.40.50.1820">
    <property type="entry name" value="alpha/beta hydrolase"/>
    <property type="match status" value="1"/>
</dbReference>
<evidence type="ECO:0000313" key="2">
    <source>
        <dbReference type="Proteomes" id="UP000473648"/>
    </source>
</evidence>